<evidence type="ECO:0000256" key="2">
    <source>
        <dbReference type="SAM" id="Phobius"/>
    </source>
</evidence>
<evidence type="ECO:0000256" key="1">
    <source>
        <dbReference type="SAM" id="MobiDB-lite"/>
    </source>
</evidence>
<evidence type="ECO:0000313" key="4">
    <source>
        <dbReference type="Proteomes" id="UP000620156"/>
    </source>
</evidence>
<dbReference type="EMBL" id="BMQK01000004">
    <property type="protein sequence ID" value="GGQ55808.1"/>
    <property type="molecule type" value="Genomic_DNA"/>
</dbReference>
<accession>A0A918BBN3</accession>
<gene>
    <name evidence="3" type="ORF">GCM10010145_27160</name>
</gene>
<comment type="caution">
    <text evidence="3">The sequence shown here is derived from an EMBL/GenBank/DDBJ whole genome shotgun (WGS) entry which is preliminary data.</text>
</comment>
<feature type="transmembrane region" description="Helical" evidence="2">
    <location>
        <begin position="143"/>
        <end position="165"/>
    </location>
</feature>
<keyword evidence="2" id="KW-0812">Transmembrane</keyword>
<proteinExistence type="predicted"/>
<feature type="transmembrane region" description="Helical" evidence="2">
    <location>
        <begin position="29"/>
        <end position="52"/>
    </location>
</feature>
<feature type="transmembrane region" description="Helical" evidence="2">
    <location>
        <begin position="118"/>
        <end position="137"/>
    </location>
</feature>
<feature type="transmembrane region" description="Helical" evidence="2">
    <location>
        <begin position="90"/>
        <end position="111"/>
    </location>
</feature>
<feature type="transmembrane region" description="Helical" evidence="2">
    <location>
        <begin position="64"/>
        <end position="84"/>
    </location>
</feature>
<feature type="region of interest" description="Disordered" evidence="1">
    <location>
        <begin position="280"/>
        <end position="309"/>
    </location>
</feature>
<keyword evidence="2" id="KW-1133">Transmembrane helix</keyword>
<organism evidence="3 4">
    <name type="scientific">Streptomyces ruber</name>
    <dbReference type="NCBI Taxonomy" id="83378"/>
    <lineage>
        <taxon>Bacteria</taxon>
        <taxon>Bacillati</taxon>
        <taxon>Actinomycetota</taxon>
        <taxon>Actinomycetes</taxon>
        <taxon>Kitasatosporales</taxon>
        <taxon>Streptomycetaceae</taxon>
        <taxon>Streptomyces</taxon>
    </lineage>
</organism>
<protein>
    <submittedName>
        <fullName evidence="3">Uncharacterized protein</fullName>
    </submittedName>
</protein>
<dbReference type="AlphaFoldDB" id="A0A918BBN3"/>
<evidence type="ECO:0000313" key="3">
    <source>
        <dbReference type="EMBL" id="GGQ55808.1"/>
    </source>
</evidence>
<dbReference type="RefSeq" id="WP_189217002.1">
    <property type="nucleotide sequence ID" value="NZ_BMQK01000004.1"/>
</dbReference>
<feature type="compositionally biased region" description="Polar residues" evidence="1">
    <location>
        <begin position="298"/>
        <end position="309"/>
    </location>
</feature>
<keyword evidence="4" id="KW-1185">Reference proteome</keyword>
<reference evidence="3" key="2">
    <citation type="submission" date="2020-09" db="EMBL/GenBank/DDBJ databases">
        <authorList>
            <person name="Sun Q."/>
            <person name="Ohkuma M."/>
        </authorList>
    </citation>
    <scope>NUCLEOTIDE SEQUENCE</scope>
    <source>
        <strain evidence="3">JCM 3131</strain>
    </source>
</reference>
<reference evidence="3" key="1">
    <citation type="journal article" date="2014" name="Int. J. Syst. Evol. Microbiol.">
        <title>Complete genome sequence of Corynebacterium casei LMG S-19264T (=DSM 44701T), isolated from a smear-ripened cheese.</title>
        <authorList>
            <consortium name="US DOE Joint Genome Institute (JGI-PGF)"/>
            <person name="Walter F."/>
            <person name="Albersmeier A."/>
            <person name="Kalinowski J."/>
            <person name="Ruckert C."/>
        </authorList>
    </citation>
    <scope>NUCLEOTIDE SEQUENCE</scope>
    <source>
        <strain evidence="3">JCM 3131</strain>
    </source>
</reference>
<keyword evidence="2" id="KW-0472">Membrane</keyword>
<sequence length="309" mass="34389">MELEKKAARNQAAPAEGCLVTAVRLPVRIVALVVVVPVRLVWDALVAIGRVLRDWVLRPLGRALLWVGKALFVWPWVALWRYVVVPVGKALGWLGHVLLVVPAGWVYRYVLTPVGRGLAWLGRVLVVVPAGWLYRYVLAPVGYGIGVALYWTARVLLVLPALALWRWVLVPVGRVLAVIGREVWDALKHAWRIAGYVSRAVGRLLGTLFRWILVEPVRWTYRTVLTPVGHVVRDVVWRPAAAAARAVGRAARQVLAPVRDSLRRARADVRRLLLGGPRRPERHRRVVHGEPGGPETRTLGSSTTALTKD</sequence>
<dbReference type="Proteomes" id="UP000620156">
    <property type="component" value="Unassembled WGS sequence"/>
</dbReference>
<name>A0A918BBN3_9ACTN</name>